<dbReference type="GO" id="GO:0000160">
    <property type="term" value="P:phosphorelay signal transduction system"/>
    <property type="evidence" value="ECO:0007669"/>
    <property type="project" value="InterPro"/>
</dbReference>
<dbReference type="AlphaFoldDB" id="A0A917JXU0"/>
<sequence>MRVLIVEDNAFNAFCLTRLFEAVCRVVQVTVVTESLNALHKLEQFQPDLVVIDGDLGAGDSRYCNGPLLADLIWRKYPNKAIVAWTDNQLMRRAFEEVFHVHHKPFRDCTMWSKIMPQHQLYQALVDLSKVFNLGYYWQANSSFHLDRLYA</sequence>
<dbReference type="InterPro" id="IPR001789">
    <property type="entry name" value="Sig_transdc_resp-reg_receiver"/>
</dbReference>
<reference evidence="3" key="1">
    <citation type="journal article" date="2014" name="Int. J. Syst. Evol. Microbiol.">
        <title>Complete genome sequence of Corynebacterium casei LMG S-19264T (=DSM 44701T), isolated from a smear-ripened cheese.</title>
        <authorList>
            <consortium name="US DOE Joint Genome Institute (JGI-PGF)"/>
            <person name="Walter F."/>
            <person name="Albersmeier A."/>
            <person name="Kalinowski J."/>
            <person name="Ruckert C."/>
        </authorList>
    </citation>
    <scope>NUCLEOTIDE SEQUENCE</scope>
    <source>
        <strain evidence="3">JCM 13919</strain>
    </source>
</reference>
<feature type="domain" description="Response regulatory" evidence="2">
    <location>
        <begin position="2"/>
        <end position="119"/>
    </location>
</feature>
<evidence type="ECO:0000259" key="2">
    <source>
        <dbReference type="PROSITE" id="PS50110"/>
    </source>
</evidence>
<dbReference type="Gene3D" id="3.40.50.2300">
    <property type="match status" value="1"/>
</dbReference>
<name>A0A917JXU0_9GAMM</name>
<evidence type="ECO:0000313" key="4">
    <source>
        <dbReference type="Proteomes" id="UP000630149"/>
    </source>
</evidence>
<dbReference type="PROSITE" id="PS50110">
    <property type="entry name" value="RESPONSE_REGULATORY"/>
    <property type="match status" value="1"/>
</dbReference>
<reference evidence="3" key="2">
    <citation type="submission" date="2020-09" db="EMBL/GenBank/DDBJ databases">
        <authorList>
            <person name="Sun Q."/>
            <person name="Ohkuma M."/>
        </authorList>
    </citation>
    <scope>NUCLEOTIDE SEQUENCE</scope>
    <source>
        <strain evidence="3">JCM 13919</strain>
    </source>
</reference>
<dbReference type="OrthoDB" id="5650835at2"/>
<protein>
    <submittedName>
        <fullName evidence="3">Response regulator</fullName>
    </submittedName>
</protein>
<accession>A0A917JXU0</accession>
<feature type="modified residue" description="4-aspartylphosphate" evidence="1">
    <location>
        <position position="53"/>
    </location>
</feature>
<keyword evidence="4" id="KW-1185">Reference proteome</keyword>
<dbReference type="RefSeq" id="WP_131776904.1">
    <property type="nucleotide sequence ID" value="NZ_BMOB01000006.1"/>
</dbReference>
<evidence type="ECO:0000256" key="1">
    <source>
        <dbReference type="PROSITE-ProRule" id="PRU00169"/>
    </source>
</evidence>
<dbReference type="EMBL" id="BMOB01000006">
    <property type="protein sequence ID" value="GGI87451.1"/>
    <property type="molecule type" value="Genomic_DNA"/>
</dbReference>
<dbReference type="InterPro" id="IPR011006">
    <property type="entry name" value="CheY-like_superfamily"/>
</dbReference>
<proteinExistence type="predicted"/>
<comment type="caution">
    <text evidence="3">The sequence shown here is derived from an EMBL/GenBank/DDBJ whole genome shotgun (WGS) entry which is preliminary data.</text>
</comment>
<gene>
    <name evidence="3" type="ORF">GCM10007966_15180</name>
</gene>
<dbReference type="Proteomes" id="UP000630149">
    <property type="component" value="Unassembled WGS sequence"/>
</dbReference>
<keyword evidence="1" id="KW-0597">Phosphoprotein</keyword>
<organism evidence="3 4">
    <name type="scientific">Legionella impletisoli</name>
    <dbReference type="NCBI Taxonomy" id="343510"/>
    <lineage>
        <taxon>Bacteria</taxon>
        <taxon>Pseudomonadati</taxon>
        <taxon>Pseudomonadota</taxon>
        <taxon>Gammaproteobacteria</taxon>
        <taxon>Legionellales</taxon>
        <taxon>Legionellaceae</taxon>
        <taxon>Legionella</taxon>
    </lineage>
</organism>
<evidence type="ECO:0000313" key="3">
    <source>
        <dbReference type="EMBL" id="GGI87451.1"/>
    </source>
</evidence>
<dbReference type="SUPFAM" id="SSF52172">
    <property type="entry name" value="CheY-like"/>
    <property type="match status" value="1"/>
</dbReference>